<protein>
    <submittedName>
        <fullName evidence="1">Uncharacterized conserved protein YodC, DUF2158 family</fullName>
    </submittedName>
</protein>
<gene>
    <name evidence="1" type="ORF">SAMN05421741_11855</name>
</gene>
<dbReference type="OrthoDB" id="1264301at2"/>
<dbReference type="RefSeq" id="WP_091524697.1">
    <property type="nucleotide sequence ID" value="NZ_FOVI01000018.1"/>
</dbReference>
<evidence type="ECO:0000313" key="2">
    <source>
        <dbReference type="Proteomes" id="UP000199036"/>
    </source>
</evidence>
<reference evidence="2" key="1">
    <citation type="submission" date="2016-10" db="EMBL/GenBank/DDBJ databases">
        <authorList>
            <person name="Varghese N."/>
            <person name="Submissions S."/>
        </authorList>
    </citation>
    <scope>NUCLEOTIDE SEQUENCE [LARGE SCALE GENOMIC DNA]</scope>
    <source>
        <strain evidence="2">DS-12</strain>
    </source>
</reference>
<proteinExistence type="predicted"/>
<dbReference type="STRING" id="913024.SAMN05421741_11855"/>
<dbReference type="Pfam" id="PF09926">
    <property type="entry name" value="DUF2158"/>
    <property type="match status" value="1"/>
</dbReference>
<dbReference type="InterPro" id="IPR019226">
    <property type="entry name" value="DUF2158"/>
</dbReference>
<keyword evidence="2" id="KW-1185">Reference proteome</keyword>
<dbReference type="Proteomes" id="UP000199036">
    <property type="component" value="Unassembled WGS sequence"/>
</dbReference>
<sequence length="56" mass="6361">MNEFKIGDVVTLKSGSIDMTIYQIYNNNQYAHLTWFDPTTSTIKTHEGVPTVALKK</sequence>
<name>A0A1I5E2X2_9FLAO</name>
<dbReference type="AlphaFoldDB" id="A0A1I5E2X2"/>
<dbReference type="EMBL" id="FOVI01000018">
    <property type="protein sequence ID" value="SFO05531.1"/>
    <property type="molecule type" value="Genomic_DNA"/>
</dbReference>
<evidence type="ECO:0000313" key="1">
    <source>
        <dbReference type="EMBL" id="SFO05531.1"/>
    </source>
</evidence>
<organism evidence="1 2">
    <name type="scientific">Paenimyroides ummariense</name>
    <dbReference type="NCBI Taxonomy" id="913024"/>
    <lineage>
        <taxon>Bacteria</taxon>
        <taxon>Pseudomonadati</taxon>
        <taxon>Bacteroidota</taxon>
        <taxon>Flavobacteriia</taxon>
        <taxon>Flavobacteriales</taxon>
        <taxon>Flavobacteriaceae</taxon>
        <taxon>Paenimyroides</taxon>
    </lineage>
</organism>
<accession>A0A1I5E2X2</accession>